<gene>
    <name evidence="2" type="ORF">O3G_MSEX014487</name>
</gene>
<name>A0A922CZH1_MANSE</name>
<protein>
    <submittedName>
        <fullName evidence="2">Uncharacterized protein</fullName>
    </submittedName>
</protein>
<dbReference type="AlphaFoldDB" id="A0A922CZH1"/>
<accession>A0A922CZH1</accession>
<keyword evidence="3" id="KW-1185">Reference proteome</keyword>
<evidence type="ECO:0000256" key="1">
    <source>
        <dbReference type="SAM" id="MobiDB-lite"/>
    </source>
</evidence>
<evidence type="ECO:0000313" key="2">
    <source>
        <dbReference type="EMBL" id="KAG6464404.1"/>
    </source>
</evidence>
<sequence>MVGKCNFIIITEDQQTSWSLFTAIEGRPAVSPDGKLLPSISPIPEAQSGASIIDRSDHLAVADLRIIWNLEDTFPKQYLHDESVNNVSNLQKDQDYPDPAVEMPRPRVEVATN</sequence>
<dbReference type="Proteomes" id="UP000791440">
    <property type="component" value="Unassembled WGS sequence"/>
</dbReference>
<evidence type="ECO:0000313" key="3">
    <source>
        <dbReference type="Proteomes" id="UP000791440"/>
    </source>
</evidence>
<dbReference type="EMBL" id="JH669159">
    <property type="protein sequence ID" value="KAG6464404.1"/>
    <property type="molecule type" value="Genomic_DNA"/>
</dbReference>
<feature type="compositionally biased region" description="Basic and acidic residues" evidence="1">
    <location>
        <begin position="104"/>
        <end position="113"/>
    </location>
</feature>
<feature type="region of interest" description="Disordered" evidence="1">
    <location>
        <begin position="89"/>
        <end position="113"/>
    </location>
</feature>
<reference evidence="2" key="2">
    <citation type="submission" date="2020-12" db="EMBL/GenBank/DDBJ databases">
        <authorList>
            <person name="Kanost M."/>
        </authorList>
    </citation>
    <scope>NUCLEOTIDE SEQUENCE</scope>
</reference>
<reference evidence="2" key="1">
    <citation type="journal article" date="2016" name="Insect Biochem. Mol. Biol.">
        <title>Multifaceted biological insights from a draft genome sequence of the tobacco hornworm moth, Manduca sexta.</title>
        <authorList>
            <person name="Kanost M.R."/>
            <person name="Arrese E.L."/>
            <person name="Cao X."/>
            <person name="Chen Y.R."/>
            <person name="Chellapilla S."/>
            <person name="Goldsmith M.R."/>
            <person name="Grosse-Wilde E."/>
            <person name="Heckel D.G."/>
            <person name="Herndon N."/>
            <person name="Jiang H."/>
            <person name="Papanicolaou A."/>
            <person name="Qu J."/>
            <person name="Soulages J.L."/>
            <person name="Vogel H."/>
            <person name="Walters J."/>
            <person name="Waterhouse R.M."/>
            <person name="Ahn S.J."/>
            <person name="Almeida F.C."/>
            <person name="An C."/>
            <person name="Aqrawi P."/>
            <person name="Bretschneider A."/>
            <person name="Bryant W.B."/>
            <person name="Bucks S."/>
            <person name="Chao H."/>
            <person name="Chevignon G."/>
            <person name="Christen J.M."/>
            <person name="Clarke D.F."/>
            <person name="Dittmer N.T."/>
            <person name="Ferguson L.C.F."/>
            <person name="Garavelou S."/>
            <person name="Gordon K.H.J."/>
            <person name="Gunaratna R.T."/>
            <person name="Han Y."/>
            <person name="Hauser F."/>
            <person name="He Y."/>
            <person name="Heidel-Fischer H."/>
            <person name="Hirsh A."/>
            <person name="Hu Y."/>
            <person name="Jiang H."/>
            <person name="Kalra D."/>
            <person name="Klinner C."/>
            <person name="Konig C."/>
            <person name="Kovar C."/>
            <person name="Kroll A.R."/>
            <person name="Kuwar S.S."/>
            <person name="Lee S.L."/>
            <person name="Lehman R."/>
            <person name="Li K."/>
            <person name="Li Z."/>
            <person name="Liang H."/>
            <person name="Lovelace S."/>
            <person name="Lu Z."/>
            <person name="Mansfield J.H."/>
            <person name="McCulloch K.J."/>
            <person name="Mathew T."/>
            <person name="Morton B."/>
            <person name="Muzny D.M."/>
            <person name="Neunemann D."/>
            <person name="Ongeri F."/>
            <person name="Pauchet Y."/>
            <person name="Pu L.L."/>
            <person name="Pyrousis I."/>
            <person name="Rao X.J."/>
            <person name="Redding A."/>
            <person name="Roesel C."/>
            <person name="Sanchez-Gracia A."/>
            <person name="Schaack S."/>
            <person name="Shukla A."/>
            <person name="Tetreau G."/>
            <person name="Wang Y."/>
            <person name="Xiong G.H."/>
            <person name="Traut W."/>
            <person name="Walsh T.K."/>
            <person name="Worley K.C."/>
            <person name="Wu D."/>
            <person name="Wu W."/>
            <person name="Wu Y.Q."/>
            <person name="Zhang X."/>
            <person name="Zou Z."/>
            <person name="Zucker H."/>
            <person name="Briscoe A.D."/>
            <person name="Burmester T."/>
            <person name="Clem R.J."/>
            <person name="Feyereisen R."/>
            <person name="Grimmelikhuijzen C.J.P."/>
            <person name="Hamodrakas S.J."/>
            <person name="Hansson B.S."/>
            <person name="Huguet E."/>
            <person name="Jermiin L.S."/>
            <person name="Lan Q."/>
            <person name="Lehman H.K."/>
            <person name="Lorenzen M."/>
            <person name="Merzendorfer H."/>
            <person name="Michalopoulos I."/>
            <person name="Morton D.B."/>
            <person name="Muthukrishnan S."/>
            <person name="Oakeshott J.G."/>
            <person name="Palmer W."/>
            <person name="Park Y."/>
            <person name="Passarelli A.L."/>
            <person name="Rozas J."/>
            <person name="Schwartz L.M."/>
            <person name="Smith W."/>
            <person name="Southgate A."/>
            <person name="Vilcinskas A."/>
            <person name="Vogt R."/>
            <person name="Wang P."/>
            <person name="Werren J."/>
            <person name="Yu X.Q."/>
            <person name="Zhou J.J."/>
            <person name="Brown S.J."/>
            <person name="Scherer S.E."/>
            <person name="Richards S."/>
            <person name="Blissard G.W."/>
        </authorList>
    </citation>
    <scope>NUCLEOTIDE SEQUENCE</scope>
</reference>
<proteinExistence type="predicted"/>
<comment type="caution">
    <text evidence="2">The sequence shown here is derived from an EMBL/GenBank/DDBJ whole genome shotgun (WGS) entry which is preliminary data.</text>
</comment>
<organism evidence="2 3">
    <name type="scientific">Manduca sexta</name>
    <name type="common">Tobacco hawkmoth</name>
    <name type="synonym">Tobacco hornworm</name>
    <dbReference type="NCBI Taxonomy" id="7130"/>
    <lineage>
        <taxon>Eukaryota</taxon>
        <taxon>Metazoa</taxon>
        <taxon>Ecdysozoa</taxon>
        <taxon>Arthropoda</taxon>
        <taxon>Hexapoda</taxon>
        <taxon>Insecta</taxon>
        <taxon>Pterygota</taxon>
        <taxon>Neoptera</taxon>
        <taxon>Endopterygota</taxon>
        <taxon>Lepidoptera</taxon>
        <taxon>Glossata</taxon>
        <taxon>Ditrysia</taxon>
        <taxon>Bombycoidea</taxon>
        <taxon>Sphingidae</taxon>
        <taxon>Sphinginae</taxon>
        <taxon>Sphingini</taxon>
        <taxon>Manduca</taxon>
    </lineage>
</organism>